<dbReference type="InterPro" id="IPR001478">
    <property type="entry name" value="PDZ"/>
</dbReference>
<dbReference type="InterPro" id="IPR005151">
    <property type="entry name" value="Tail-specific_protease"/>
</dbReference>
<keyword evidence="5" id="KW-0175">Coiled coil</keyword>
<dbReference type="RefSeq" id="WP_108904178.1">
    <property type="nucleotide sequence ID" value="NZ_CP029187.1"/>
</dbReference>
<dbReference type="InterPro" id="IPR036034">
    <property type="entry name" value="PDZ_sf"/>
</dbReference>
<evidence type="ECO:0000256" key="5">
    <source>
        <dbReference type="SAM" id="Coils"/>
    </source>
</evidence>
<dbReference type="KEGG" id="fpal:HYN49_11075"/>
<dbReference type="Proteomes" id="UP000244937">
    <property type="component" value="Chromosome"/>
</dbReference>
<protein>
    <submittedName>
        <fullName evidence="7">Peptidase S41</fullName>
    </submittedName>
</protein>
<keyword evidence="4" id="KW-0720">Serine protease</keyword>
<dbReference type="PROSITE" id="PS50106">
    <property type="entry name" value="PDZ"/>
    <property type="match status" value="1"/>
</dbReference>
<dbReference type="CDD" id="cd07560">
    <property type="entry name" value="Peptidase_S41_CPP"/>
    <property type="match status" value="1"/>
</dbReference>
<reference evidence="7 8" key="1">
    <citation type="submission" date="2018-05" db="EMBL/GenBank/DDBJ databases">
        <title>Genome sequencing of Flavobacterium sp. HYN0049.</title>
        <authorList>
            <person name="Yi H."/>
            <person name="Baek C."/>
        </authorList>
    </citation>
    <scope>NUCLEOTIDE SEQUENCE [LARGE SCALE GENOMIC DNA]</scope>
    <source>
        <strain evidence="7 8">HYN0049</strain>
    </source>
</reference>
<dbReference type="Pfam" id="PF03572">
    <property type="entry name" value="Peptidase_S41"/>
    <property type="match status" value="1"/>
</dbReference>
<dbReference type="PANTHER" id="PTHR32060">
    <property type="entry name" value="TAIL-SPECIFIC PROTEASE"/>
    <property type="match status" value="1"/>
</dbReference>
<dbReference type="GO" id="GO:0004175">
    <property type="term" value="F:endopeptidase activity"/>
    <property type="evidence" value="ECO:0007669"/>
    <property type="project" value="TreeGrafter"/>
</dbReference>
<dbReference type="GO" id="GO:0008236">
    <property type="term" value="F:serine-type peptidase activity"/>
    <property type="evidence" value="ECO:0007669"/>
    <property type="project" value="UniProtKB-KW"/>
</dbReference>
<name>A0A2S1SJ13_9FLAO</name>
<feature type="domain" description="PDZ" evidence="6">
    <location>
        <begin position="245"/>
        <end position="283"/>
    </location>
</feature>
<evidence type="ECO:0000256" key="4">
    <source>
        <dbReference type="ARBA" id="ARBA00022825"/>
    </source>
</evidence>
<dbReference type="SUPFAM" id="SSF52096">
    <property type="entry name" value="ClpP/crotonase"/>
    <property type="match status" value="1"/>
</dbReference>
<dbReference type="InterPro" id="IPR040573">
    <property type="entry name" value="TSP_N"/>
</dbReference>
<dbReference type="GO" id="GO:0006508">
    <property type="term" value="P:proteolysis"/>
    <property type="evidence" value="ECO:0007669"/>
    <property type="project" value="UniProtKB-KW"/>
</dbReference>
<accession>A0A2S1SJ13</accession>
<feature type="coiled-coil region" evidence="5">
    <location>
        <begin position="153"/>
        <end position="180"/>
    </location>
</feature>
<dbReference type="AlphaFoldDB" id="A0A2S1SJ13"/>
<proteinExistence type="inferred from homology"/>
<evidence type="ECO:0000256" key="3">
    <source>
        <dbReference type="ARBA" id="ARBA00022801"/>
    </source>
</evidence>
<keyword evidence="2" id="KW-0645">Protease</keyword>
<dbReference type="GO" id="GO:0007165">
    <property type="term" value="P:signal transduction"/>
    <property type="evidence" value="ECO:0007669"/>
    <property type="project" value="TreeGrafter"/>
</dbReference>
<dbReference type="InterPro" id="IPR029045">
    <property type="entry name" value="ClpP/crotonase-like_dom_sf"/>
</dbReference>
<dbReference type="Pfam" id="PF17804">
    <property type="entry name" value="TSP_NTD"/>
    <property type="match status" value="1"/>
</dbReference>
<comment type="similarity">
    <text evidence="1">Belongs to the peptidase S41A family.</text>
</comment>
<keyword evidence="3" id="KW-0378">Hydrolase</keyword>
<dbReference type="PANTHER" id="PTHR32060:SF22">
    <property type="entry name" value="CARBOXYL-TERMINAL-PROCESSING PEPTIDASE 3, CHLOROPLASTIC"/>
    <property type="match status" value="1"/>
</dbReference>
<gene>
    <name evidence="7" type="ORF">HYN49_11075</name>
</gene>
<dbReference type="Gene3D" id="3.90.226.10">
    <property type="entry name" value="2-enoyl-CoA Hydratase, Chain A, domain 1"/>
    <property type="match status" value="1"/>
</dbReference>
<dbReference type="SUPFAM" id="SSF50156">
    <property type="entry name" value="PDZ domain-like"/>
    <property type="match status" value="1"/>
</dbReference>
<evidence type="ECO:0000259" key="6">
    <source>
        <dbReference type="PROSITE" id="PS50106"/>
    </source>
</evidence>
<organism evidence="7 8">
    <name type="scientific">Flavobacterium pallidum</name>
    <dbReference type="NCBI Taxonomy" id="2172098"/>
    <lineage>
        <taxon>Bacteria</taxon>
        <taxon>Pseudomonadati</taxon>
        <taxon>Bacteroidota</taxon>
        <taxon>Flavobacteriia</taxon>
        <taxon>Flavobacteriales</taxon>
        <taxon>Flavobacteriaceae</taxon>
        <taxon>Flavobacterium</taxon>
    </lineage>
</organism>
<dbReference type="EMBL" id="CP029187">
    <property type="protein sequence ID" value="AWI26400.1"/>
    <property type="molecule type" value="Genomic_DNA"/>
</dbReference>
<evidence type="ECO:0000256" key="1">
    <source>
        <dbReference type="ARBA" id="ARBA00009179"/>
    </source>
</evidence>
<evidence type="ECO:0000256" key="2">
    <source>
        <dbReference type="ARBA" id="ARBA00022670"/>
    </source>
</evidence>
<dbReference type="Gene3D" id="2.30.42.10">
    <property type="match status" value="1"/>
</dbReference>
<dbReference type="Pfam" id="PF00595">
    <property type="entry name" value="PDZ"/>
    <property type="match status" value="1"/>
</dbReference>
<evidence type="ECO:0000313" key="8">
    <source>
        <dbReference type="Proteomes" id="UP000244937"/>
    </source>
</evidence>
<keyword evidence="8" id="KW-1185">Reference proteome</keyword>
<dbReference type="GO" id="GO:0030288">
    <property type="term" value="C:outer membrane-bounded periplasmic space"/>
    <property type="evidence" value="ECO:0007669"/>
    <property type="project" value="TreeGrafter"/>
</dbReference>
<dbReference type="SMART" id="SM00245">
    <property type="entry name" value="TSPc"/>
    <property type="match status" value="1"/>
</dbReference>
<dbReference type="InterPro" id="IPR004447">
    <property type="entry name" value="Peptidase_S41A"/>
</dbReference>
<sequence length="682" mass="77489">MKKLLPVLLLWNITLYAQDSGKACELLSKINTLVQREHYKPKPIDDSLSAYVFDEMMNRLDMGRNIFSKNEYDKLTAHRLKIDDYLNEGKCGFLDEFTETWKTALVRKQKTIESLRNVALDYNSKDSVKFSKKNFAFDLAETDFDRVWKKRLRFEILDDIAKLSKNLDSLKQNFVSLEKISKAKILDTNLCKVSSILENKKGLEYQLQGFMLDAFCSYFDPHSNYFSVDAKSSFLSGLSTSNLSLGLDITLNEKEEIIVGDVIPGGPAARSGKFEKGDTIVRVANAKGEEYWVSCTSLETIGELIFSDTNKEVNITIRKKNGSTVEAGLQKEIMKDLQNSVYSYIAEKNGMRVGYINIPNFYSDFESNSPFGCADDVVKEIIKLQEDKVEGIVIDLLDNGGGSMEEAIRLVGMFIDIGPVSILANSKGRQNILKDTNRGMAYTGPVVILVNGFSASASEFFSAAMQDYNRAIVIGAPTLGKATMQTIMPLDNKNEDFVKLTVEKFYRITGESGQIKGVIPDLELPVLFDGVIKREDSYRNALVHDSIATKARFQRLLIPNKDRVLGLSKERIKNNSRFNDLRRYNNEINIMYEKQRGPIRLTLADVFKDIHEIDPLWDKVKEITQRPANTAISNTTYEIMKMDSDPFEKEINTFKIKDVQNSPYLEEAINIIRDYKEFLKMN</sequence>
<dbReference type="OrthoDB" id="9812068at2"/>
<evidence type="ECO:0000313" key="7">
    <source>
        <dbReference type="EMBL" id="AWI26400.1"/>
    </source>
</evidence>